<dbReference type="AlphaFoldDB" id="A0A834WAG8"/>
<feature type="domain" description="HAT C-terminal dimerisation" evidence="2">
    <location>
        <begin position="1"/>
        <end position="33"/>
    </location>
</feature>
<reference evidence="3" key="1">
    <citation type="submission" date="2020-09" db="EMBL/GenBank/DDBJ databases">
        <title>Genome-Enabled Discovery of Anthraquinone Biosynthesis in Senna tora.</title>
        <authorList>
            <person name="Kang S.-H."/>
            <person name="Pandey R.P."/>
            <person name="Lee C.-M."/>
            <person name="Sim J.-S."/>
            <person name="Jeong J.-T."/>
            <person name="Choi B.-S."/>
            <person name="Jung M."/>
            <person name="Ginzburg D."/>
            <person name="Zhao K."/>
            <person name="Won S.Y."/>
            <person name="Oh T.-J."/>
            <person name="Yu Y."/>
            <person name="Kim N.-H."/>
            <person name="Lee O.R."/>
            <person name="Lee T.-H."/>
            <person name="Bashyal P."/>
            <person name="Kim T.-S."/>
            <person name="Lee W.-H."/>
            <person name="Kawkins C."/>
            <person name="Kim C.-K."/>
            <person name="Kim J.S."/>
            <person name="Ahn B.O."/>
            <person name="Rhee S.Y."/>
            <person name="Sohng J.K."/>
        </authorList>
    </citation>
    <scope>NUCLEOTIDE SEQUENCE</scope>
    <source>
        <tissue evidence="3">Leaf</tissue>
    </source>
</reference>
<gene>
    <name evidence="3" type="ORF">G2W53_032797</name>
</gene>
<dbReference type="EMBL" id="JAAIUW010000010">
    <property type="protein sequence ID" value="KAF7811821.1"/>
    <property type="molecule type" value="Genomic_DNA"/>
</dbReference>
<comment type="caution">
    <text evidence="3">The sequence shown here is derived from an EMBL/GenBank/DDBJ whole genome shotgun (WGS) entry which is preliminary data.</text>
</comment>
<name>A0A834WAG8_9FABA</name>
<dbReference type="GO" id="GO:0046983">
    <property type="term" value="F:protein dimerization activity"/>
    <property type="evidence" value="ECO:0007669"/>
    <property type="project" value="InterPro"/>
</dbReference>
<organism evidence="3 4">
    <name type="scientific">Senna tora</name>
    <dbReference type="NCBI Taxonomy" id="362788"/>
    <lineage>
        <taxon>Eukaryota</taxon>
        <taxon>Viridiplantae</taxon>
        <taxon>Streptophyta</taxon>
        <taxon>Embryophyta</taxon>
        <taxon>Tracheophyta</taxon>
        <taxon>Spermatophyta</taxon>
        <taxon>Magnoliopsida</taxon>
        <taxon>eudicotyledons</taxon>
        <taxon>Gunneridae</taxon>
        <taxon>Pentapetalae</taxon>
        <taxon>rosids</taxon>
        <taxon>fabids</taxon>
        <taxon>Fabales</taxon>
        <taxon>Fabaceae</taxon>
        <taxon>Caesalpinioideae</taxon>
        <taxon>Cassia clade</taxon>
        <taxon>Senna</taxon>
    </lineage>
</organism>
<evidence type="ECO:0000256" key="1">
    <source>
        <dbReference type="SAM" id="MobiDB-lite"/>
    </source>
</evidence>
<evidence type="ECO:0000259" key="2">
    <source>
        <dbReference type="Pfam" id="PF05699"/>
    </source>
</evidence>
<evidence type="ECO:0000313" key="4">
    <source>
        <dbReference type="Proteomes" id="UP000634136"/>
    </source>
</evidence>
<dbReference type="Proteomes" id="UP000634136">
    <property type="component" value="Unassembled WGS sequence"/>
</dbReference>
<dbReference type="Pfam" id="PF05699">
    <property type="entry name" value="Dimer_Tnp_hAT"/>
    <property type="match status" value="1"/>
</dbReference>
<dbReference type="InterPro" id="IPR008906">
    <property type="entry name" value="HATC_C_dom"/>
</dbReference>
<feature type="region of interest" description="Disordered" evidence="1">
    <location>
        <begin position="92"/>
        <end position="113"/>
    </location>
</feature>
<protein>
    <submittedName>
        <fullName evidence="3">Zinc finger BED domain-containing protein RICESLEEPER 2-like</fullName>
    </submittedName>
</protein>
<sequence length="113" mass="12481">MARDILAIPISTVASESAFSTGGSCHLYQRPKCSPVASAHFPCLLSNAFFPPSFSHTQENRKWPWLSFSQDSLTPHPEAFNEITRFVFFGAGSSRPDPDHRRLRLSGPPSPPP</sequence>
<evidence type="ECO:0000313" key="3">
    <source>
        <dbReference type="EMBL" id="KAF7811821.1"/>
    </source>
</evidence>
<keyword evidence="4" id="KW-1185">Reference proteome</keyword>
<accession>A0A834WAG8</accession>
<proteinExistence type="predicted"/>